<dbReference type="PROSITE" id="PS00375">
    <property type="entry name" value="UDPGT"/>
    <property type="match status" value="1"/>
</dbReference>
<reference evidence="4 5" key="1">
    <citation type="submission" date="2016-10" db="EMBL/GenBank/DDBJ databases">
        <title>The Draft Genome Sequence of Actinokineospora bangkokensis 44EHWT reveals the biosynthetic pathway of antifungal compounds Thailandins with unusual extender unit butylmalonyl-CoA.</title>
        <authorList>
            <person name="Greule A."/>
            <person name="Intra B."/>
            <person name="Flemming S."/>
            <person name="Rommel M.G."/>
            <person name="Panbangred W."/>
            <person name="Bechthold A."/>
        </authorList>
    </citation>
    <scope>NUCLEOTIDE SEQUENCE [LARGE SCALE GENOMIC DNA]</scope>
    <source>
        <strain evidence="4 5">44EHW</strain>
    </source>
</reference>
<dbReference type="EMBL" id="MKQR01000011">
    <property type="protein sequence ID" value="OLR93159.1"/>
    <property type="molecule type" value="Genomic_DNA"/>
</dbReference>
<evidence type="ECO:0000259" key="3">
    <source>
        <dbReference type="Pfam" id="PF06722"/>
    </source>
</evidence>
<dbReference type="RefSeq" id="WP_075974861.1">
    <property type="nucleotide sequence ID" value="NZ_MKQR01000011.1"/>
</dbReference>
<sequence length="391" mass="42190">MCVPAHGHVNPGLPIAAELVRRGHRVTYATNDEFAGVVARTGAEVVRYRSTVPSEADPAQRWPEEELSAHRMFLDELISVTPQVEAAYAGDVPDAVVHDVCAWHGPVLAHAWGVPAVQVSPTFVPYDGIAEDFGVDPAAPKDPVMARMVEEMAAFLVGRGVPLTPDEVKFASRRGLVMMPREWQVRGERVGPQYTFVGSGVRPVDDADAWRPPDDRKVLLVSLGSAYNDKLDFYRRCVSAFAPLDWHVLLSVGRFTDPAALGRVPAHIEVVRWAPQQQVLAHASAFVTHAGMGSTMEALYHGVPMVAVPQAWDQYLNGYRIAKTGVGAHLPTSQATPARLREAVLRVSSDPTVRASVARMQQAVRSAGGAAAAADALEAEVAAAQERVPSK</sequence>
<organism evidence="4 5">
    <name type="scientific">Actinokineospora bangkokensis</name>
    <dbReference type="NCBI Taxonomy" id="1193682"/>
    <lineage>
        <taxon>Bacteria</taxon>
        <taxon>Bacillati</taxon>
        <taxon>Actinomycetota</taxon>
        <taxon>Actinomycetes</taxon>
        <taxon>Pseudonocardiales</taxon>
        <taxon>Pseudonocardiaceae</taxon>
        <taxon>Actinokineospora</taxon>
    </lineage>
</organism>
<dbReference type="InterPro" id="IPR035595">
    <property type="entry name" value="UDP_glycos_trans_CS"/>
</dbReference>
<dbReference type="OrthoDB" id="6620093at2"/>
<dbReference type="GO" id="GO:0008194">
    <property type="term" value="F:UDP-glycosyltransferase activity"/>
    <property type="evidence" value="ECO:0007669"/>
    <property type="project" value="InterPro"/>
</dbReference>
<dbReference type="STRING" id="1193682.BJP25_16800"/>
<protein>
    <recommendedName>
        <fullName evidence="3">Erythromycin biosynthesis protein CIII-like C-terminal domain-containing protein</fullName>
    </recommendedName>
</protein>
<dbReference type="PANTHER" id="PTHR48050">
    <property type="entry name" value="STEROL 3-BETA-GLUCOSYLTRANSFERASE"/>
    <property type="match status" value="1"/>
</dbReference>
<gene>
    <name evidence="4" type="ORF">BJP25_16800</name>
</gene>
<comment type="similarity">
    <text evidence="1">Belongs to the UDP-glycosyltransferase family.</text>
</comment>
<evidence type="ECO:0000313" key="5">
    <source>
        <dbReference type="Proteomes" id="UP000186040"/>
    </source>
</evidence>
<comment type="caution">
    <text evidence="4">The sequence shown here is derived from an EMBL/GenBank/DDBJ whole genome shotgun (WGS) entry which is preliminary data.</text>
</comment>
<evidence type="ECO:0000256" key="2">
    <source>
        <dbReference type="ARBA" id="ARBA00022679"/>
    </source>
</evidence>
<dbReference type="GO" id="GO:0017000">
    <property type="term" value="P:antibiotic biosynthetic process"/>
    <property type="evidence" value="ECO:0007669"/>
    <property type="project" value="UniProtKB-ARBA"/>
</dbReference>
<feature type="domain" description="Erythromycin biosynthesis protein CIII-like C-terminal" evidence="3">
    <location>
        <begin position="242"/>
        <end position="366"/>
    </location>
</feature>
<dbReference type="SUPFAM" id="SSF53756">
    <property type="entry name" value="UDP-Glycosyltransferase/glycogen phosphorylase"/>
    <property type="match status" value="1"/>
</dbReference>
<dbReference type="AlphaFoldDB" id="A0A1Q9LMD3"/>
<dbReference type="InterPro" id="IPR002213">
    <property type="entry name" value="UDP_glucos_trans"/>
</dbReference>
<dbReference type="CDD" id="cd03784">
    <property type="entry name" value="GT1_Gtf-like"/>
    <property type="match status" value="1"/>
</dbReference>
<keyword evidence="5" id="KW-1185">Reference proteome</keyword>
<name>A0A1Q9LMD3_9PSEU</name>
<dbReference type="GO" id="GO:0016758">
    <property type="term" value="F:hexosyltransferase activity"/>
    <property type="evidence" value="ECO:0007669"/>
    <property type="project" value="InterPro"/>
</dbReference>
<dbReference type="NCBIfam" id="TIGR01426">
    <property type="entry name" value="MGT"/>
    <property type="match status" value="1"/>
</dbReference>
<evidence type="ECO:0000256" key="1">
    <source>
        <dbReference type="ARBA" id="ARBA00009995"/>
    </source>
</evidence>
<dbReference type="InterPro" id="IPR010610">
    <property type="entry name" value="EryCIII-like_C"/>
</dbReference>
<dbReference type="Pfam" id="PF06722">
    <property type="entry name" value="EryCIII-like_C"/>
    <property type="match status" value="1"/>
</dbReference>
<dbReference type="Gene3D" id="3.40.50.2000">
    <property type="entry name" value="Glycogen Phosphorylase B"/>
    <property type="match status" value="2"/>
</dbReference>
<dbReference type="InterPro" id="IPR006326">
    <property type="entry name" value="UDPGT_MGT-like"/>
</dbReference>
<proteinExistence type="inferred from homology"/>
<dbReference type="FunFam" id="3.40.50.2000:FF:000072">
    <property type="entry name" value="Glycosyl transferase"/>
    <property type="match status" value="1"/>
</dbReference>
<keyword evidence="2" id="KW-0808">Transferase</keyword>
<accession>A0A1Q9LMD3</accession>
<dbReference type="InterPro" id="IPR050426">
    <property type="entry name" value="Glycosyltransferase_28"/>
</dbReference>
<evidence type="ECO:0000313" key="4">
    <source>
        <dbReference type="EMBL" id="OLR93159.1"/>
    </source>
</evidence>
<dbReference type="Proteomes" id="UP000186040">
    <property type="component" value="Unassembled WGS sequence"/>
</dbReference>
<dbReference type="PANTHER" id="PTHR48050:SF13">
    <property type="entry name" value="STEROL 3-BETA-GLUCOSYLTRANSFERASE UGT80A2"/>
    <property type="match status" value="1"/>
</dbReference>